<dbReference type="OrthoDB" id="7597216at2"/>
<organism evidence="1 2">
    <name type="scientific">Methylobrevis pamukkalensis</name>
    <dbReference type="NCBI Taxonomy" id="1439726"/>
    <lineage>
        <taxon>Bacteria</taxon>
        <taxon>Pseudomonadati</taxon>
        <taxon>Pseudomonadota</taxon>
        <taxon>Alphaproteobacteria</taxon>
        <taxon>Hyphomicrobiales</taxon>
        <taxon>Pleomorphomonadaceae</taxon>
        <taxon>Methylobrevis</taxon>
    </lineage>
</organism>
<dbReference type="RefSeq" id="WP_069305446.1">
    <property type="nucleotide sequence ID" value="NZ_MCRJ01000002.1"/>
</dbReference>
<dbReference type="InterPro" id="IPR011738">
    <property type="entry name" value="Phage_CHP"/>
</dbReference>
<dbReference type="Gene3D" id="1.10.3230.30">
    <property type="entry name" value="Phage gp6-like head-tail connector protein"/>
    <property type="match status" value="1"/>
</dbReference>
<dbReference type="AlphaFoldDB" id="A0A1E3H7V8"/>
<keyword evidence="2" id="KW-1185">Reference proteome</keyword>
<gene>
    <name evidence="1" type="ORF">A6302_00175</name>
</gene>
<dbReference type="EMBL" id="MCRJ01000002">
    <property type="protein sequence ID" value="ODN72429.1"/>
    <property type="molecule type" value="Genomic_DNA"/>
</dbReference>
<dbReference type="Proteomes" id="UP000094622">
    <property type="component" value="Unassembled WGS sequence"/>
</dbReference>
<name>A0A1E3H7V8_9HYPH</name>
<dbReference type="NCBIfam" id="TIGR02215">
    <property type="entry name" value="phage_chp_gp8"/>
    <property type="match status" value="1"/>
</dbReference>
<comment type="caution">
    <text evidence="1">The sequence shown here is derived from an EMBL/GenBank/DDBJ whole genome shotgun (WGS) entry which is preliminary data.</text>
</comment>
<dbReference type="PATRIC" id="fig|1439726.3.peg.186"/>
<dbReference type="CDD" id="cd08054">
    <property type="entry name" value="gp6"/>
    <property type="match status" value="1"/>
</dbReference>
<evidence type="ECO:0000313" key="2">
    <source>
        <dbReference type="Proteomes" id="UP000094622"/>
    </source>
</evidence>
<evidence type="ECO:0000313" key="1">
    <source>
        <dbReference type="EMBL" id="ODN72429.1"/>
    </source>
</evidence>
<protein>
    <submittedName>
        <fullName evidence="1">Phage gp6-like head-tail connector protein</fullName>
    </submittedName>
</protein>
<proteinExistence type="predicted"/>
<accession>A0A1E3H7V8</accession>
<reference evidence="1 2" key="1">
    <citation type="submission" date="2016-07" db="EMBL/GenBank/DDBJ databases">
        <title>Draft Genome Sequence of Methylobrevis pamukkalensis PK2.</title>
        <authorList>
            <person name="Vasilenko O.V."/>
            <person name="Doronina N.V."/>
            <person name="Shmareva M.N."/>
            <person name="Tarlachkov S.V."/>
            <person name="Mustakhimov I."/>
            <person name="Trotsenko Y.A."/>
        </authorList>
    </citation>
    <scope>NUCLEOTIDE SEQUENCE [LARGE SCALE GENOMIC DNA]</scope>
    <source>
        <strain evidence="1 2">PK2</strain>
    </source>
</reference>
<sequence length="187" mass="19819">MSVELMIQPATEPLTLAEAKAFLRLGGDAEDELVTALILAARLAVEQLSRRRLIAQTLRARFDRLPRTRTLRLAAGPVIEVAALEVAGPDGELVPIVPSAYAVDLVGEVARIDVKVPLSPGLRFGGIAVTYVAGFGATAGDVPEPLRQAMRLLVAHWFENRGDARAAGLPEAVVGLVAPFRRTGLAA</sequence>